<organism evidence="8 9">
    <name type="scientific">Sphingobacterium allocomposti</name>
    <dbReference type="NCBI Taxonomy" id="415956"/>
    <lineage>
        <taxon>Bacteria</taxon>
        <taxon>Pseudomonadati</taxon>
        <taxon>Bacteroidota</taxon>
        <taxon>Sphingobacteriia</taxon>
        <taxon>Sphingobacteriales</taxon>
        <taxon>Sphingobacteriaceae</taxon>
        <taxon>Sphingobacterium</taxon>
    </lineage>
</organism>
<feature type="transmembrane region" description="Helical" evidence="7">
    <location>
        <begin position="87"/>
        <end position="109"/>
    </location>
</feature>
<dbReference type="CDD" id="cd13127">
    <property type="entry name" value="MATE_tuaB_like"/>
    <property type="match status" value="1"/>
</dbReference>
<comment type="caution">
    <text evidence="8">The sequence shown here is derived from an EMBL/GenBank/DDBJ whole genome shotgun (WGS) entry which is preliminary data.</text>
</comment>
<feature type="transmembrane region" description="Helical" evidence="7">
    <location>
        <begin position="121"/>
        <end position="141"/>
    </location>
</feature>
<feature type="transmembrane region" description="Helical" evidence="7">
    <location>
        <begin position="50"/>
        <end position="75"/>
    </location>
</feature>
<gene>
    <name evidence="8" type="ORF">BC792_12137</name>
</gene>
<evidence type="ECO:0000313" key="9">
    <source>
        <dbReference type="Proteomes" id="UP000325105"/>
    </source>
</evidence>
<proteinExistence type="inferred from homology"/>
<evidence type="ECO:0000256" key="3">
    <source>
        <dbReference type="ARBA" id="ARBA00022475"/>
    </source>
</evidence>
<keyword evidence="3" id="KW-1003">Cell membrane</keyword>
<accession>A0A5S5D696</accession>
<dbReference type="AlphaFoldDB" id="A0A5S5D696"/>
<keyword evidence="6 7" id="KW-0472">Membrane</keyword>
<name>A0A5S5D696_9SPHI</name>
<keyword evidence="9" id="KW-1185">Reference proteome</keyword>
<keyword evidence="5 7" id="KW-1133">Transmembrane helix</keyword>
<feature type="transmembrane region" description="Helical" evidence="7">
    <location>
        <begin position="153"/>
        <end position="177"/>
    </location>
</feature>
<evidence type="ECO:0000256" key="4">
    <source>
        <dbReference type="ARBA" id="ARBA00022692"/>
    </source>
</evidence>
<dbReference type="Proteomes" id="UP000325105">
    <property type="component" value="Unassembled WGS sequence"/>
</dbReference>
<feature type="transmembrane region" description="Helical" evidence="7">
    <location>
        <begin position="422"/>
        <end position="440"/>
    </location>
</feature>
<comment type="similarity">
    <text evidence="2">Belongs to the polysaccharide synthase family.</text>
</comment>
<protein>
    <submittedName>
        <fullName evidence="8">O-antigen/teichoic acid export membrane protein</fullName>
    </submittedName>
</protein>
<evidence type="ECO:0000256" key="1">
    <source>
        <dbReference type="ARBA" id="ARBA00004651"/>
    </source>
</evidence>
<feature type="transmembrane region" description="Helical" evidence="7">
    <location>
        <begin position="330"/>
        <end position="349"/>
    </location>
</feature>
<feature type="transmembrane region" description="Helical" evidence="7">
    <location>
        <begin position="20"/>
        <end position="44"/>
    </location>
</feature>
<feature type="transmembrane region" description="Helical" evidence="7">
    <location>
        <begin position="361"/>
        <end position="380"/>
    </location>
</feature>
<dbReference type="InterPro" id="IPR050833">
    <property type="entry name" value="Poly_Biosynth_Transport"/>
</dbReference>
<sequence>MPSTEREESLKAKTAKGFLWGGLSNGLQQIFALAFGIVLGRILMPEDMGIVGILTIFSAIAAALTESGFVSALSIKRDITHKDYNAVFWCSITVGAALYATLFLLSPLISRFFEIPALTTLARVAFLNFLISSFGVSHSAYLNRNLLIRERGIATMLAVVIGGVSGVLAALFGLGYWSLIVQNLTYCLIVNASFAYFSAFRPTFRIDLRPIKPLLQYSSKLLITNVFININNNFLTTILGKFFPTATVGHYNQANKWNLMGQTLILSISNNLIQPLMTEVAQGDDARRIRVFRKVLSLISFITFPMMFGLALISHDFIVLTIGAKWATSAAYLKVVAFGGAFAVVSNAFSNYTLSRGNSTVYMWNIISFGLLQVALFFMLKDVKLLYLLGAYTVLNMIWLNTWYIICKDSLNYSFSFLFKDVYLYAATALISFIGTALWIDSLAEPYIRLFMSLLSMGGIYLALCFFHSRSMFLEIKDFFLKKM</sequence>
<dbReference type="PANTHER" id="PTHR30250:SF10">
    <property type="entry name" value="LIPOPOLYSACCHARIDE BIOSYNTHESIS PROTEIN WZXC"/>
    <property type="match status" value="1"/>
</dbReference>
<evidence type="ECO:0000256" key="2">
    <source>
        <dbReference type="ARBA" id="ARBA00007430"/>
    </source>
</evidence>
<dbReference type="GO" id="GO:0005886">
    <property type="term" value="C:plasma membrane"/>
    <property type="evidence" value="ECO:0007669"/>
    <property type="project" value="UniProtKB-SubCell"/>
</dbReference>
<evidence type="ECO:0000256" key="7">
    <source>
        <dbReference type="SAM" id="Phobius"/>
    </source>
</evidence>
<feature type="transmembrane region" description="Helical" evidence="7">
    <location>
        <begin position="446"/>
        <end position="467"/>
    </location>
</feature>
<evidence type="ECO:0000256" key="5">
    <source>
        <dbReference type="ARBA" id="ARBA00022989"/>
    </source>
</evidence>
<feature type="transmembrane region" description="Helical" evidence="7">
    <location>
        <begin position="183"/>
        <end position="200"/>
    </location>
</feature>
<evidence type="ECO:0000313" key="8">
    <source>
        <dbReference type="EMBL" id="TYP91195.1"/>
    </source>
</evidence>
<dbReference type="Pfam" id="PF13440">
    <property type="entry name" value="Polysacc_synt_3"/>
    <property type="match status" value="1"/>
</dbReference>
<evidence type="ECO:0000256" key="6">
    <source>
        <dbReference type="ARBA" id="ARBA00023136"/>
    </source>
</evidence>
<keyword evidence="4 7" id="KW-0812">Transmembrane</keyword>
<reference evidence="8 9" key="1">
    <citation type="submission" date="2019-07" db="EMBL/GenBank/DDBJ databases">
        <title>Genomic Encyclopedia of Archaeal and Bacterial Type Strains, Phase II (KMG-II): from individual species to whole genera.</title>
        <authorList>
            <person name="Goeker M."/>
        </authorList>
    </citation>
    <scope>NUCLEOTIDE SEQUENCE [LARGE SCALE GENOMIC DNA]</scope>
    <source>
        <strain evidence="8 9">DSM 18850</strain>
    </source>
</reference>
<feature type="transmembrane region" description="Helical" evidence="7">
    <location>
        <begin position="295"/>
        <end position="318"/>
    </location>
</feature>
<feature type="transmembrane region" description="Helical" evidence="7">
    <location>
        <begin position="386"/>
        <end position="406"/>
    </location>
</feature>
<dbReference type="PANTHER" id="PTHR30250">
    <property type="entry name" value="PST FAMILY PREDICTED COLANIC ACID TRANSPORTER"/>
    <property type="match status" value="1"/>
</dbReference>
<dbReference type="EMBL" id="VNHX01000021">
    <property type="protein sequence ID" value="TYP91195.1"/>
    <property type="molecule type" value="Genomic_DNA"/>
</dbReference>
<comment type="subcellular location">
    <subcellularLocation>
        <location evidence="1">Cell membrane</location>
        <topology evidence="1">Multi-pass membrane protein</topology>
    </subcellularLocation>
</comment>